<keyword evidence="8" id="KW-1185">Reference proteome</keyword>
<evidence type="ECO:0000256" key="6">
    <source>
        <dbReference type="SAM" id="Phobius"/>
    </source>
</evidence>
<dbReference type="RefSeq" id="WP_209747137.1">
    <property type="nucleotide sequence ID" value="NZ_JBHSMH010000004.1"/>
</dbReference>
<evidence type="ECO:0000256" key="4">
    <source>
        <dbReference type="ARBA" id="ARBA00022989"/>
    </source>
</evidence>
<dbReference type="InterPro" id="IPR051461">
    <property type="entry name" value="UPF0750_membrane"/>
</dbReference>
<accession>A0ABW0LP04</accession>
<evidence type="ECO:0000256" key="3">
    <source>
        <dbReference type="ARBA" id="ARBA00022692"/>
    </source>
</evidence>
<dbReference type="PANTHER" id="PTHR33545:SF5">
    <property type="entry name" value="UPF0750 MEMBRANE PROTEIN YITT"/>
    <property type="match status" value="1"/>
</dbReference>
<keyword evidence="2" id="KW-1003">Cell membrane</keyword>
<evidence type="ECO:0000256" key="2">
    <source>
        <dbReference type="ARBA" id="ARBA00022475"/>
    </source>
</evidence>
<feature type="transmembrane region" description="Helical" evidence="6">
    <location>
        <begin position="103"/>
        <end position="124"/>
    </location>
</feature>
<feature type="transmembrane region" description="Helical" evidence="6">
    <location>
        <begin position="41"/>
        <end position="65"/>
    </location>
</feature>
<feature type="transmembrane region" description="Helical" evidence="6">
    <location>
        <begin position="77"/>
        <end position="97"/>
    </location>
</feature>
<dbReference type="InterPro" id="IPR003740">
    <property type="entry name" value="YitT"/>
</dbReference>
<evidence type="ECO:0000313" key="7">
    <source>
        <dbReference type="EMBL" id="MFC5467478.1"/>
    </source>
</evidence>
<dbReference type="EMBL" id="JBHSMH010000004">
    <property type="protein sequence ID" value="MFC5467478.1"/>
    <property type="molecule type" value="Genomic_DNA"/>
</dbReference>
<comment type="caution">
    <text evidence="7">The sequence shown here is derived from an EMBL/GenBank/DDBJ whole genome shotgun (WGS) entry which is preliminary data.</text>
</comment>
<evidence type="ECO:0000256" key="1">
    <source>
        <dbReference type="ARBA" id="ARBA00004651"/>
    </source>
</evidence>
<name>A0ABW0LP04_9BACL</name>
<comment type="subcellular location">
    <subcellularLocation>
        <location evidence="1">Cell membrane</location>
        <topology evidence="1">Multi-pass membrane protein</topology>
    </subcellularLocation>
</comment>
<keyword evidence="4 6" id="KW-1133">Transmembrane helix</keyword>
<dbReference type="Proteomes" id="UP001596105">
    <property type="component" value="Unassembled WGS sequence"/>
</dbReference>
<dbReference type="Pfam" id="PF02588">
    <property type="entry name" value="YitT_membrane"/>
    <property type="match status" value="1"/>
</dbReference>
<proteinExistence type="predicted"/>
<keyword evidence="3 6" id="KW-0812">Transmembrane</keyword>
<dbReference type="PANTHER" id="PTHR33545">
    <property type="entry name" value="UPF0750 MEMBRANE PROTEIN YITT-RELATED"/>
    <property type="match status" value="1"/>
</dbReference>
<feature type="transmembrane region" description="Helical" evidence="6">
    <location>
        <begin position="12"/>
        <end position="29"/>
    </location>
</feature>
<keyword evidence="5 6" id="KW-0472">Membrane</keyword>
<organism evidence="7 8">
    <name type="scientific">Cohnella suwonensis</name>
    <dbReference type="NCBI Taxonomy" id="696072"/>
    <lineage>
        <taxon>Bacteria</taxon>
        <taxon>Bacillati</taxon>
        <taxon>Bacillota</taxon>
        <taxon>Bacilli</taxon>
        <taxon>Bacillales</taxon>
        <taxon>Paenibacillaceae</taxon>
        <taxon>Cohnella</taxon>
    </lineage>
</organism>
<gene>
    <name evidence="7" type="ORF">ACFPPD_02030</name>
</gene>
<sequence length="210" mass="22015">MNARTKEIGGLGLRIALGCIVTAIGLIVLKHSGVITGGSAGIALGLSYLLGVKFHFAFLLINLPLVVFSYLKLGRGFTLRSLLAIVLLTAFSSLDQWLPRFELSAIVGALAGGAIIGIGIDYLFKARTSMGGTTVIVMYFQQTKEWNPGKTNFVIDGLTVFAGFSALPVGKGFFSILSIAATSSVISFLRNRSLHTSRSGAMAPSTAAAA</sequence>
<reference evidence="8" key="1">
    <citation type="journal article" date="2019" name="Int. J. Syst. Evol. Microbiol.">
        <title>The Global Catalogue of Microorganisms (GCM) 10K type strain sequencing project: providing services to taxonomists for standard genome sequencing and annotation.</title>
        <authorList>
            <consortium name="The Broad Institute Genomics Platform"/>
            <consortium name="The Broad Institute Genome Sequencing Center for Infectious Disease"/>
            <person name="Wu L."/>
            <person name="Ma J."/>
        </authorList>
    </citation>
    <scope>NUCLEOTIDE SEQUENCE [LARGE SCALE GENOMIC DNA]</scope>
    <source>
        <strain evidence="8">CCUG 57113</strain>
    </source>
</reference>
<evidence type="ECO:0000313" key="8">
    <source>
        <dbReference type="Proteomes" id="UP001596105"/>
    </source>
</evidence>
<evidence type="ECO:0000256" key="5">
    <source>
        <dbReference type="ARBA" id="ARBA00023136"/>
    </source>
</evidence>
<protein>
    <submittedName>
        <fullName evidence="7">YitT family protein</fullName>
    </submittedName>
</protein>